<evidence type="ECO:0000313" key="3">
    <source>
        <dbReference type="Proteomes" id="UP000525078"/>
    </source>
</evidence>
<accession>A0A7J6FC81</accession>
<evidence type="ECO:0000259" key="1">
    <source>
        <dbReference type="Pfam" id="PF07889"/>
    </source>
</evidence>
<dbReference type="InterPro" id="IPR012458">
    <property type="entry name" value="DUF1664"/>
</dbReference>
<dbReference type="Proteomes" id="UP000525078">
    <property type="component" value="Unassembled WGS sequence"/>
</dbReference>
<feature type="domain" description="DUF1664" evidence="1">
    <location>
        <begin position="94"/>
        <end position="217"/>
    </location>
</feature>
<name>A0A7J6FC81_CANSA</name>
<sequence length="325" mass="35790">MALQAGMSSSKVLVLVGAGLTGSIVLRSGRLSDLILQLQEILTSVNEAEISPKYDSEIIAAQNTVKIRQLAQEIRELTLTRPVNIFNGNSSSSGSYASYIMPAAAIGAVGYCYMWLKGWSFSDVMFVTKHNMANAVATVSKQLEDVYEAVAATRRHLTKRIESLNAKLEEEKETTLLISNDVDKVMSNVSQIGVDVEIIRQIMSEMEGRLEVFETKQDVTNLGLWHLCQAAEGFQKRVDVKPIQDVCAKPAKNSGIKFEDKSLKGLQFLTESKEPITAKKLTKSTDKDDALNNFIGEKVPLKKTSIHRTYPVGISLTKDFLGSVL</sequence>
<organism evidence="2 3">
    <name type="scientific">Cannabis sativa</name>
    <name type="common">Hemp</name>
    <name type="synonym">Marijuana</name>
    <dbReference type="NCBI Taxonomy" id="3483"/>
    <lineage>
        <taxon>Eukaryota</taxon>
        <taxon>Viridiplantae</taxon>
        <taxon>Streptophyta</taxon>
        <taxon>Embryophyta</taxon>
        <taxon>Tracheophyta</taxon>
        <taxon>Spermatophyta</taxon>
        <taxon>Magnoliopsida</taxon>
        <taxon>eudicotyledons</taxon>
        <taxon>Gunneridae</taxon>
        <taxon>Pentapetalae</taxon>
        <taxon>rosids</taxon>
        <taxon>fabids</taxon>
        <taxon>Rosales</taxon>
        <taxon>Cannabaceae</taxon>
        <taxon>Cannabis</taxon>
    </lineage>
</organism>
<gene>
    <name evidence="2" type="ORF">F8388_022878</name>
</gene>
<dbReference type="PANTHER" id="PTHR46667:SF1">
    <property type="entry name" value="OS09G0482740 PROTEIN"/>
    <property type="match status" value="1"/>
</dbReference>
<protein>
    <recommendedName>
        <fullName evidence="1">DUF1664 domain-containing protein</fullName>
    </recommendedName>
</protein>
<dbReference type="Pfam" id="PF07889">
    <property type="entry name" value="DUF1664"/>
    <property type="match status" value="1"/>
</dbReference>
<dbReference type="AlphaFoldDB" id="A0A7J6FC81"/>
<comment type="caution">
    <text evidence="2">The sequence shown here is derived from an EMBL/GenBank/DDBJ whole genome shotgun (WGS) entry which is preliminary data.</text>
</comment>
<evidence type="ECO:0000313" key="2">
    <source>
        <dbReference type="EMBL" id="KAF4368245.1"/>
    </source>
</evidence>
<dbReference type="EMBL" id="JAATIP010000136">
    <property type="protein sequence ID" value="KAF4368245.1"/>
    <property type="molecule type" value="Genomic_DNA"/>
</dbReference>
<reference evidence="2 3" key="1">
    <citation type="journal article" date="2020" name="bioRxiv">
        <title>Sequence and annotation of 42 cannabis genomes reveals extensive copy number variation in cannabinoid synthesis and pathogen resistance genes.</title>
        <authorList>
            <person name="Mckernan K.J."/>
            <person name="Helbert Y."/>
            <person name="Kane L.T."/>
            <person name="Ebling H."/>
            <person name="Zhang L."/>
            <person name="Liu B."/>
            <person name="Eaton Z."/>
            <person name="Mclaughlin S."/>
            <person name="Kingan S."/>
            <person name="Baybayan P."/>
            <person name="Concepcion G."/>
            <person name="Jordan M."/>
            <person name="Riva A."/>
            <person name="Barbazuk W."/>
            <person name="Harkins T."/>
        </authorList>
    </citation>
    <scope>NUCLEOTIDE SEQUENCE [LARGE SCALE GENOMIC DNA]</scope>
    <source>
        <strain evidence="3">cv. Jamaican Lion 4</strain>
        <tissue evidence="2">Leaf</tissue>
    </source>
</reference>
<dbReference type="PANTHER" id="PTHR46667">
    <property type="entry name" value="OS05G0182700 PROTEIN"/>
    <property type="match status" value="1"/>
</dbReference>
<proteinExistence type="predicted"/>